<reference evidence="1 2" key="1">
    <citation type="submission" date="2020-10" db="EMBL/GenBank/DDBJ databases">
        <title>Identification of Nocardia species via Next-generation sequencing and recognition of intraspecies genetic diversity.</title>
        <authorList>
            <person name="Li P."/>
            <person name="Li P."/>
            <person name="Lu B."/>
        </authorList>
    </citation>
    <scope>NUCLEOTIDE SEQUENCE [LARGE SCALE GENOMIC DNA]</scope>
    <source>
        <strain evidence="1 2">BJ06-0157</strain>
    </source>
</reference>
<name>A0ABS0D1S9_9NOCA</name>
<accession>A0ABS0D1S9</accession>
<gene>
    <name evidence="1" type="ORF">IU459_31130</name>
</gene>
<keyword evidence="2" id="KW-1185">Reference proteome</keyword>
<evidence type="ECO:0000313" key="2">
    <source>
        <dbReference type="Proteomes" id="UP000702209"/>
    </source>
</evidence>
<dbReference type="Pfam" id="PF09981">
    <property type="entry name" value="DUF2218"/>
    <property type="match status" value="1"/>
</dbReference>
<evidence type="ECO:0000313" key="1">
    <source>
        <dbReference type="EMBL" id="MBF6301967.1"/>
    </source>
</evidence>
<dbReference type="Proteomes" id="UP000702209">
    <property type="component" value="Unassembled WGS sequence"/>
</dbReference>
<proteinExistence type="predicted"/>
<comment type="caution">
    <text evidence="1">The sequence shown here is derived from an EMBL/GenBank/DDBJ whole genome shotgun (WGS) entry which is preliminary data.</text>
</comment>
<dbReference type="EMBL" id="JADLQX010000035">
    <property type="protein sequence ID" value="MBF6301967.1"/>
    <property type="molecule type" value="Genomic_DNA"/>
</dbReference>
<dbReference type="Gene3D" id="3.30.310.50">
    <property type="entry name" value="Alpha-D-phosphohexomutase, C-terminal domain"/>
    <property type="match status" value="1"/>
</dbReference>
<protein>
    <submittedName>
        <fullName evidence="1">DUF2218 domain-containing protein</fullName>
    </submittedName>
</protein>
<organism evidence="1 2">
    <name type="scientific">Nocardia amamiensis</name>
    <dbReference type="NCBI Taxonomy" id="404578"/>
    <lineage>
        <taxon>Bacteria</taxon>
        <taxon>Bacillati</taxon>
        <taxon>Actinomycetota</taxon>
        <taxon>Actinomycetes</taxon>
        <taxon>Mycobacteriales</taxon>
        <taxon>Nocardiaceae</taxon>
        <taxon>Nocardia</taxon>
    </lineage>
</organism>
<dbReference type="InterPro" id="IPR014543">
    <property type="entry name" value="UCP028291"/>
</dbReference>
<sequence length="120" mass="13735">MEARIITEQSRRYLHQFCKHAEAMGSPRGDRMRRHGGSPAAHGELRLNVQWSDTDGTAVFEPWGSCLLHAAADALLVRIEATDEQALLRIREIIDRDFDRLGRHELMVEWRVLDDTAEDA</sequence>